<protein>
    <submittedName>
        <fullName evidence="8">Membrane protein</fullName>
    </submittedName>
</protein>
<feature type="region of interest" description="Disordered" evidence="6">
    <location>
        <begin position="1"/>
        <end position="71"/>
    </location>
</feature>
<evidence type="ECO:0000256" key="5">
    <source>
        <dbReference type="ARBA" id="ARBA00023136"/>
    </source>
</evidence>
<dbReference type="OrthoDB" id="9781030at2"/>
<feature type="transmembrane region" description="Helical" evidence="7">
    <location>
        <begin position="202"/>
        <end position="223"/>
    </location>
</feature>
<dbReference type="AlphaFoldDB" id="A0A1H7KVP6"/>
<dbReference type="STRING" id="46177.SAMN05660976_01362"/>
<feature type="compositionally biased region" description="Low complexity" evidence="6">
    <location>
        <begin position="37"/>
        <end position="50"/>
    </location>
</feature>
<keyword evidence="3 7" id="KW-0812">Transmembrane</keyword>
<dbReference type="Pfam" id="PF03631">
    <property type="entry name" value="Virul_fac_BrkB"/>
    <property type="match status" value="1"/>
</dbReference>
<feature type="region of interest" description="Disordered" evidence="6">
    <location>
        <begin position="353"/>
        <end position="372"/>
    </location>
</feature>
<proteinExistence type="predicted"/>
<dbReference type="GO" id="GO:0005886">
    <property type="term" value="C:plasma membrane"/>
    <property type="evidence" value="ECO:0007669"/>
    <property type="project" value="UniProtKB-SubCell"/>
</dbReference>
<reference evidence="8 9" key="1">
    <citation type="submission" date="2016-10" db="EMBL/GenBank/DDBJ databases">
        <authorList>
            <person name="de Groot N.N."/>
        </authorList>
    </citation>
    <scope>NUCLEOTIDE SEQUENCE [LARGE SCALE GENOMIC DNA]</scope>
    <source>
        <strain evidence="8 9">DSM 43357</strain>
    </source>
</reference>
<feature type="transmembrane region" description="Helical" evidence="7">
    <location>
        <begin position="313"/>
        <end position="335"/>
    </location>
</feature>
<dbReference type="EMBL" id="FOBF01000003">
    <property type="protein sequence ID" value="SEK90145.1"/>
    <property type="molecule type" value="Genomic_DNA"/>
</dbReference>
<feature type="transmembrane region" description="Helical" evidence="7">
    <location>
        <begin position="158"/>
        <end position="181"/>
    </location>
</feature>
<keyword evidence="4 7" id="KW-1133">Transmembrane helix</keyword>
<evidence type="ECO:0000256" key="2">
    <source>
        <dbReference type="ARBA" id="ARBA00022475"/>
    </source>
</evidence>
<keyword evidence="2" id="KW-1003">Cell membrane</keyword>
<evidence type="ECO:0000256" key="4">
    <source>
        <dbReference type="ARBA" id="ARBA00022989"/>
    </source>
</evidence>
<name>A0A1H7KVP6_9ACTN</name>
<dbReference type="InterPro" id="IPR017039">
    <property type="entry name" value="Virul_fac_BrkB"/>
</dbReference>
<keyword evidence="5 7" id="KW-0472">Membrane</keyword>
<keyword evidence="9" id="KW-1185">Reference proteome</keyword>
<dbReference type="NCBIfam" id="TIGR00765">
    <property type="entry name" value="yihY_not_rbn"/>
    <property type="match status" value="1"/>
</dbReference>
<sequence length="372" mass="39444">MRPDDRPDAPTSSTAPGRPAAERDGRARRASPRPEAQQEQGPQDPHGPQDPQDPHSPHGHGGRAPEGPGELPRRAWWSVLRRTVIEFKDDRVPDLAAALTYYGVLSIFPALIVLVSVFGLLGRNDTAAVVGNLVVLAPSEVRALIVQGVTAVSGSGRAGLFAVVGLLVALWSASGYLAAFIRAVNAIYDIEEGRPFWKLTPLRLGLTVLATVLLAAGAIAVTLTGDLARLAGDALGVGDAAVTAWDIAKWPVLALVAAGLIMVLYWAAPNVRQPGVRWLTPGGVVAVLLWVIVSGGFALYVTHFASYDKTYGTLAAVVVFLVWLWLSNMALLLGAEVDAELMRERGIVQGAPAGREPYAVPRDPPKADNLPE</sequence>
<evidence type="ECO:0000313" key="8">
    <source>
        <dbReference type="EMBL" id="SEK90145.1"/>
    </source>
</evidence>
<dbReference type="Proteomes" id="UP000198953">
    <property type="component" value="Unassembled WGS sequence"/>
</dbReference>
<dbReference type="RefSeq" id="WP_082535349.1">
    <property type="nucleotide sequence ID" value="NZ_BBZG01000003.1"/>
</dbReference>
<accession>A0A1H7KVP6</accession>
<evidence type="ECO:0000313" key="9">
    <source>
        <dbReference type="Proteomes" id="UP000198953"/>
    </source>
</evidence>
<comment type="subcellular location">
    <subcellularLocation>
        <location evidence="1">Cell membrane</location>
        <topology evidence="1">Multi-pass membrane protein</topology>
    </subcellularLocation>
</comment>
<feature type="transmembrane region" description="Helical" evidence="7">
    <location>
        <begin position="99"/>
        <end position="121"/>
    </location>
</feature>
<dbReference type="PANTHER" id="PTHR30213">
    <property type="entry name" value="INNER MEMBRANE PROTEIN YHJD"/>
    <property type="match status" value="1"/>
</dbReference>
<organism evidence="8 9">
    <name type="scientific">Nonomuraea pusilla</name>
    <dbReference type="NCBI Taxonomy" id="46177"/>
    <lineage>
        <taxon>Bacteria</taxon>
        <taxon>Bacillati</taxon>
        <taxon>Actinomycetota</taxon>
        <taxon>Actinomycetes</taxon>
        <taxon>Streptosporangiales</taxon>
        <taxon>Streptosporangiaceae</taxon>
        <taxon>Nonomuraea</taxon>
    </lineage>
</organism>
<evidence type="ECO:0000256" key="7">
    <source>
        <dbReference type="SAM" id="Phobius"/>
    </source>
</evidence>
<evidence type="ECO:0000256" key="1">
    <source>
        <dbReference type="ARBA" id="ARBA00004651"/>
    </source>
</evidence>
<feature type="transmembrane region" description="Helical" evidence="7">
    <location>
        <begin position="278"/>
        <end position="301"/>
    </location>
</feature>
<feature type="transmembrane region" description="Helical" evidence="7">
    <location>
        <begin position="133"/>
        <end position="152"/>
    </location>
</feature>
<dbReference type="PANTHER" id="PTHR30213:SF0">
    <property type="entry name" value="UPF0761 MEMBRANE PROTEIN YIHY"/>
    <property type="match status" value="1"/>
</dbReference>
<evidence type="ECO:0000256" key="6">
    <source>
        <dbReference type="SAM" id="MobiDB-lite"/>
    </source>
</evidence>
<feature type="transmembrane region" description="Helical" evidence="7">
    <location>
        <begin position="247"/>
        <end position="266"/>
    </location>
</feature>
<evidence type="ECO:0000256" key="3">
    <source>
        <dbReference type="ARBA" id="ARBA00022692"/>
    </source>
</evidence>
<gene>
    <name evidence="8" type="ORF">SAMN05660976_01362</name>
</gene>